<feature type="chain" id="PRO_5026305617" description="NTF2-like domain-containing protein" evidence="1">
    <location>
        <begin position="22"/>
        <end position="179"/>
    </location>
</feature>
<feature type="domain" description="NTF2-like" evidence="2">
    <location>
        <begin position="28"/>
        <end position="168"/>
    </location>
</feature>
<dbReference type="Pfam" id="PF26534">
    <property type="entry name" value="NTF2_7"/>
    <property type="match status" value="1"/>
</dbReference>
<evidence type="ECO:0000259" key="2">
    <source>
        <dbReference type="Pfam" id="PF26534"/>
    </source>
</evidence>
<dbReference type="AlphaFoldDB" id="A0A6H0Y3R4"/>
<organism evidence="3 4">
    <name type="scientific">Peltaster fructicola</name>
    <dbReference type="NCBI Taxonomy" id="286661"/>
    <lineage>
        <taxon>Eukaryota</taxon>
        <taxon>Fungi</taxon>
        <taxon>Dikarya</taxon>
        <taxon>Ascomycota</taxon>
        <taxon>Pezizomycotina</taxon>
        <taxon>Dothideomycetes</taxon>
        <taxon>Dothideomycetes incertae sedis</taxon>
        <taxon>Peltaster</taxon>
    </lineage>
</organism>
<proteinExistence type="predicted"/>
<dbReference type="InterPro" id="IPR058645">
    <property type="entry name" value="NTF2-like_dom_7"/>
</dbReference>
<evidence type="ECO:0000313" key="4">
    <source>
        <dbReference type="Proteomes" id="UP000503462"/>
    </source>
</evidence>
<dbReference type="EMBL" id="CP051142">
    <property type="protein sequence ID" value="QIX01270.1"/>
    <property type="molecule type" value="Genomic_DNA"/>
</dbReference>
<protein>
    <recommendedName>
        <fullName evidence="2">NTF2-like domain-containing protein</fullName>
    </recommendedName>
</protein>
<evidence type="ECO:0000313" key="3">
    <source>
        <dbReference type="EMBL" id="QIX01270.1"/>
    </source>
</evidence>
<gene>
    <name evidence="3" type="ORF">AMS68_006787</name>
</gene>
<keyword evidence="1" id="KW-0732">Signal</keyword>
<dbReference type="OrthoDB" id="5596743at2759"/>
<evidence type="ECO:0000256" key="1">
    <source>
        <dbReference type="SAM" id="SignalP"/>
    </source>
</evidence>
<reference evidence="3 4" key="1">
    <citation type="journal article" date="2016" name="Sci. Rep.">
        <title>Peltaster fructicola genome reveals evolution from an invasive phytopathogen to an ectophytic parasite.</title>
        <authorList>
            <person name="Xu C."/>
            <person name="Chen H."/>
            <person name="Gleason M.L."/>
            <person name="Xu J.R."/>
            <person name="Liu H."/>
            <person name="Zhang R."/>
            <person name="Sun G."/>
        </authorList>
    </citation>
    <scope>NUCLEOTIDE SEQUENCE [LARGE SCALE GENOMIC DNA]</scope>
    <source>
        <strain evidence="3 4">LNHT1506</strain>
    </source>
</reference>
<keyword evidence="4" id="KW-1185">Reference proteome</keyword>
<sequence>MKFTVAAIAAAALAFAGSAFAAADYECWLSQDDAEDIVGYYSSILQNVTYNGHTAVENYKIALAEDYVEYSDSIQSLVSKNNTLGEDAKPAAVGRDQWFAGVSQHPIPKIITKQILVAGGNKVLWYWTFEGVGINKYPITGFNLFSIDENLQISSADIEFNSIAWAIDAFEISQYCTGP</sequence>
<dbReference type="Proteomes" id="UP000503462">
    <property type="component" value="Chromosome 4"/>
</dbReference>
<feature type="signal peptide" evidence="1">
    <location>
        <begin position="1"/>
        <end position="21"/>
    </location>
</feature>
<accession>A0A6H0Y3R4</accession>
<name>A0A6H0Y3R4_9PEZI</name>